<dbReference type="InterPro" id="IPR036291">
    <property type="entry name" value="NAD(P)-bd_dom_sf"/>
</dbReference>
<evidence type="ECO:0000313" key="2">
    <source>
        <dbReference type="EMBL" id="MFC1851241.1"/>
    </source>
</evidence>
<name>A0ABV6YYG2_UNCC1</name>
<evidence type="ECO:0000259" key="1">
    <source>
        <dbReference type="Pfam" id="PF16363"/>
    </source>
</evidence>
<dbReference type="InterPro" id="IPR016040">
    <property type="entry name" value="NAD(P)-bd_dom"/>
</dbReference>
<dbReference type="EMBL" id="JBHPBY010000169">
    <property type="protein sequence ID" value="MFC1851241.1"/>
    <property type="molecule type" value="Genomic_DNA"/>
</dbReference>
<feature type="domain" description="NAD(P)-binding" evidence="1">
    <location>
        <begin position="4"/>
        <end position="36"/>
    </location>
</feature>
<evidence type="ECO:0000313" key="3">
    <source>
        <dbReference type="Proteomes" id="UP001594351"/>
    </source>
</evidence>
<dbReference type="EC" id="4.2.1.47" evidence="2"/>
<dbReference type="Gene3D" id="3.40.50.720">
    <property type="entry name" value="NAD(P)-binding Rossmann-like Domain"/>
    <property type="match status" value="1"/>
</dbReference>
<proteinExistence type="predicted"/>
<dbReference type="Proteomes" id="UP001594351">
    <property type="component" value="Unassembled WGS sequence"/>
</dbReference>
<keyword evidence="2" id="KW-0456">Lyase</keyword>
<comment type="caution">
    <text evidence="2">The sequence shown here is derived from an EMBL/GenBank/DDBJ whole genome shotgun (WGS) entry which is preliminary data.</text>
</comment>
<dbReference type="GO" id="GO:0008446">
    <property type="term" value="F:GDP-mannose 4,6-dehydratase activity"/>
    <property type="evidence" value="ECO:0007669"/>
    <property type="project" value="UniProtKB-EC"/>
</dbReference>
<protein>
    <submittedName>
        <fullName evidence="2">GDP-mannose 4,6-dehydratase</fullName>
        <ecNumber evidence="2">4.2.1.47</ecNumber>
    </submittedName>
</protein>
<keyword evidence="3" id="KW-1185">Reference proteome</keyword>
<sequence length="41" mass="4549">MKILITGISGFAGSHLTEYLLSFQKHIFGLVRPDEDLSNLS</sequence>
<organism evidence="2 3">
    <name type="scientific">candidate division CSSED10-310 bacterium</name>
    <dbReference type="NCBI Taxonomy" id="2855610"/>
    <lineage>
        <taxon>Bacteria</taxon>
        <taxon>Bacteria division CSSED10-310</taxon>
    </lineage>
</organism>
<gene>
    <name evidence="2" type="ORF">ACFL27_13680</name>
</gene>
<dbReference type="SUPFAM" id="SSF51735">
    <property type="entry name" value="NAD(P)-binding Rossmann-fold domains"/>
    <property type="match status" value="1"/>
</dbReference>
<accession>A0ABV6YYG2</accession>
<reference evidence="2 3" key="1">
    <citation type="submission" date="2024-09" db="EMBL/GenBank/DDBJ databases">
        <title>Laminarin stimulates single cell rates of sulfate reduction while oxygen inhibits transcriptomic activity in coastal marine sediment.</title>
        <authorList>
            <person name="Lindsay M."/>
            <person name="Orcutt B."/>
            <person name="Emerson D."/>
            <person name="Stepanauskas R."/>
            <person name="D'Angelo T."/>
        </authorList>
    </citation>
    <scope>NUCLEOTIDE SEQUENCE [LARGE SCALE GENOMIC DNA]</scope>
    <source>
        <strain evidence="2">SAG AM-311-K15</strain>
    </source>
</reference>
<feature type="non-terminal residue" evidence="2">
    <location>
        <position position="41"/>
    </location>
</feature>
<dbReference type="Pfam" id="PF16363">
    <property type="entry name" value="GDP_Man_Dehyd"/>
    <property type="match status" value="1"/>
</dbReference>